<organism evidence="1">
    <name type="scientific">Triticum urartu</name>
    <name type="common">Red wild einkorn</name>
    <name type="synonym">Crithodium urartu</name>
    <dbReference type="NCBI Taxonomy" id="4572"/>
    <lineage>
        <taxon>Eukaryota</taxon>
        <taxon>Viridiplantae</taxon>
        <taxon>Streptophyta</taxon>
        <taxon>Embryophyta</taxon>
        <taxon>Tracheophyta</taxon>
        <taxon>Spermatophyta</taxon>
        <taxon>Magnoliopsida</taxon>
        <taxon>Liliopsida</taxon>
        <taxon>Poales</taxon>
        <taxon>Poaceae</taxon>
        <taxon>BOP clade</taxon>
        <taxon>Pooideae</taxon>
        <taxon>Triticodae</taxon>
        <taxon>Triticeae</taxon>
        <taxon>Triticinae</taxon>
        <taxon>Triticum</taxon>
    </lineage>
</organism>
<name>M7ZKQ7_TRIUA</name>
<gene>
    <name evidence="1" type="ORF">TRIUR3_27556</name>
</gene>
<sequence length="104" mass="11834">MDTSQPHTLSPAKARCTATPRRHRARGQPPPGQEELLECIVLERSAREHEEMEECIRRELEYERLFLQTGVAASQAHASKEVDLRLMKAEQAKFCIDLDSSDSD</sequence>
<proteinExistence type="predicted"/>
<accession>M7ZKQ7</accession>
<dbReference type="AlphaFoldDB" id="M7ZKQ7"/>
<dbReference type="EMBL" id="KD250352">
    <property type="protein sequence ID" value="EMS48669.1"/>
    <property type="molecule type" value="Genomic_DNA"/>
</dbReference>
<protein>
    <submittedName>
        <fullName evidence="1">Uncharacterized protein</fullName>
    </submittedName>
</protein>
<evidence type="ECO:0000313" key="1">
    <source>
        <dbReference type="EMBL" id="EMS48669.1"/>
    </source>
</evidence>
<reference evidence="1" key="1">
    <citation type="journal article" date="2013" name="Nature">
        <title>Draft genome of the wheat A-genome progenitor Triticum urartu.</title>
        <authorList>
            <person name="Ling H.Q."/>
            <person name="Zhao S."/>
            <person name="Liu D."/>
            <person name="Wang J."/>
            <person name="Sun H."/>
            <person name="Zhang C."/>
            <person name="Fan H."/>
            <person name="Li D."/>
            <person name="Dong L."/>
            <person name="Tao Y."/>
            <person name="Gao C."/>
            <person name="Wu H."/>
            <person name="Li Y."/>
            <person name="Cui Y."/>
            <person name="Guo X."/>
            <person name="Zheng S."/>
            <person name="Wang B."/>
            <person name="Yu K."/>
            <person name="Liang Q."/>
            <person name="Yang W."/>
            <person name="Lou X."/>
            <person name="Chen J."/>
            <person name="Feng M."/>
            <person name="Jian J."/>
            <person name="Zhang X."/>
            <person name="Luo G."/>
            <person name="Jiang Y."/>
            <person name="Liu J."/>
            <person name="Wang Z."/>
            <person name="Sha Y."/>
            <person name="Zhang B."/>
            <person name="Wu H."/>
            <person name="Tang D."/>
            <person name="Shen Q."/>
            <person name="Xue P."/>
            <person name="Zou S."/>
            <person name="Wang X."/>
            <person name="Liu X."/>
            <person name="Wang F."/>
            <person name="Yang Y."/>
            <person name="An X."/>
            <person name="Dong Z."/>
            <person name="Zhang K."/>
            <person name="Zhang X."/>
            <person name="Luo M.C."/>
            <person name="Dvorak J."/>
            <person name="Tong Y."/>
            <person name="Wang J."/>
            <person name="Yang H."/>
            <person name="Li Z."/>
            <person name="Wang D."/>
            <person name="Zhang A."/>
            <person name="Wang J."/>
        </authorList>
    </citation>
    <scope>NUCLEOTIDE SEQUENCE</scope>
</reference>